<dbReference type="EMBL" id="VFOR01000001">
    <property type="protein sequence ID" value="TQL63496.1"/>
    <property type="molecule type" value="Genomic_DNA"/>
</dbReference>
<evidence type="ECO:0000313" key="4">
    <source>
        <dbReference type="Proteomes" id="UP000316196"/>
    </source>
</evidence>
<organism evidence="3 4">
    <name type="scientific">Propioniferax innocua</name>
    <dbReference type="NCBI Taxonomy" id="1753"/>
    <lineage>
        <taxon>Bacteria</taxon>
        <taxon>Bacillati</taxon>
        <taxon>Actinomycetota</taxon>
        <taxon>Actinomycetes</taxon>
        <taxon>Propionibacteriales</taxon>
        <taxon>Propionibacteriaceae</taxon>
        <taxon>Propioniferax</taxon>
    </lineage>
</organism>
<dbReference type="Proteomes" id="UP000316196">
    <property type="component" value="Unassembled WGS sequence"/>
</dbReference>
<protein>
    <submittedName>
        <fullName evidence="3">YceI-like domain-containing protein</fullName>
    </submittedName>
</protein>
<sequence length="178" mass="18685">MTITPGIHEIGPDQGDLRLHTTCRGAMARMGHDLTLGVDTWRAKLDAGETVDACALRVTADLTTLRVVSSSGGAKPTTEEDHEQIIANAADSLGVATHPQLTYVSTSIGGTWDAGRVDGQLTLHGTTAPQSFDVRADGDAHVLTGTITQSHFGIKPFSAMMGALKLADEVAVEVRVVL</sequence>
<reference evidence="3 4" key="1">
    <citation type="submission" date="2019-06" db="EMBL/GenBank/DDBJ databases">
        <title>Sequencing the genomes of 1000 actinobacteria strains.</title>
        <authorList>
            <person name="Klenk H.-P."/>
        </authorList>
    </citation>
    <scope>NUCLEOTIDE SEQUENCE [LARGE SCALE GENOMIC DNA]</scope>
    <source>
        <strain evidence="3 4">DSM 8251</strain>
    </source>
</reference>
<feature type="domain" description="Lipid/polyisoprenoid-binding YceI-like" evidence="2">
    <location>
        <begin position="7"/>
        <end position="177"/>
    </location>
</feature>
<dbReference type="SUPFAM" id="SSF101874">
    <property type="entry name" value="YceI-like"/>
    <property type="match status" value="1"/>
</dbReference>
<dbReference type="Pfam" id="PF04264">
    <property type="entry name" value="YceI"/>
    <property type="match status" value="1"/>
</dbReference>
<evidence type="ECO:0000313" key="3">
    <source>
        <dbReference type="EMBL" id="TQL63496.1"/>
    </source>
</evidence>
<name>A0A542ZT94_9ACTN</name>
<dbReference type="RefSeq" id="WP_142093211.1">
    <property type="nucleotide sequence ID" value="NZ_BAAAMD010000002.1"/>
</dbReference>
<dbReference type="Gene3D" id="2.40.128.110">
    <property type="entry name" value="Lipid/polyisoprenoid-binding, YceI-like"/>
    <property type="match status" value="1"/>
</dbReference>
<dbReference type="OrthoDB" id="3724977at2"/>
<evidence type="ECO:0000256" key="1">
    <source>
        <dbReference type="ARBA" id="ARBA00008812"/>
    </source>
</evidence>
<accession>A0A542ZT94</accession>
<gene>
    <name evidence="3" type="ORF">FB460_1311</name>
</gene>
<comment type="similarity">
    <text evidence="1">Belongs to the UPF0312 family.</text>
</comment>
<dbReference type="InterPro" id="IPR036761">
    <property type="entry name" value="TTHA0802/YceI-like_sf"/>
</dbReference>
<dbReference type="InterPro" id="IPR007372">
    <property type="entry name" value="Lipid/polyisoprenoid-bd_YceI"/>
</dbReference>
<keyword evidence="4" id="KW-1185">Reference proteome</keyword>
<proteinExistence type="inferred from homology"/>
<comment type="caution">
    <text evidence="3">The sequence shown here is derived from an EMBL/GenBank/DDBJ whole genome shotgun (WGS) entry which is preliminary data.</text>
</comment>
<dbReference type="SMART" id="SM00867">
    <property type="entry name" value="YceI"/>
    <property type="match status" value="1"/>
</dbReference>
<dbReference type="AlphaFoldDB" id="A0A542ZT94"/>
<evidence type="ECO:0000259" key="2">
    <source>
        <dbReference type="SMART" id="SM00867"/>
    </source>
</evidence>